<evidence type="ECO:0000313" key="1">
    <source>
        <dbReference type="EMBL" id="NUB01132.1"/>
    </source>
</evidence>
<accession>A0ABX2KKH2</accession>
<gene>
    <name evidence="1" type="ORF">GBZ48_17805</name>
</gene>
<dbReference type="RefSeq" id="WP_174472229.1">
    <property type="nucleotide sequence ID" value="NZ_JAGINN010000001.1"/>
</dbReference>
<proteinExistence type="predicted"/>
<dbReference type="EMBL" id="WHOS01000022">
    <property type="protein sequence ID" value="NUB01132.1"/>
    <property type="molecule type" value="Genomic_DNA"/>
</dbReference>
<protein>
    <submittedName>
        <fullName evidence="1">Uncharacterized protein</fullName>
    </submittedName>
</protein>
<reference evidence="1 2" key="1">
    <citation type="submission" date="2019-10" db="EMBL/GenBank/DDBJ databases">
        <title>Genome sequence of Azospirillum melinis.</title>
        <authorList>
            <person name="Ambrosini A."/>
            <person name="Sant'Anna F.H."/>
            <person name="Cassan F.D."/>
            <person name="Souza E.M."/>
            <person name="Passaglia L.M.P."/>
        </authorList>
    </citation>
    <scope>NUCLEOTIDE SEQUENCE [LARGE SCALE GENOMIC DNA]</scope>
    <source>
        <strain evidence="1 2">TMCY0552</strain>
    </source>
</reference>
<keyword evidence="2" id="KW-1185">Reference proteome</keyword>
<evidence type="ECO:0000313" key="2">
    <source>
        <dbReference type="Proteomes" id="UP000605086"/>
    </source>
</evidence>
<name>A0ABX2KKH2_9PROT</name>
<dbReference type="Proteomes" id="UP000605086">
    <property type="component" value="Unassembled WGS sequence"/>
</dbReference>
<comment type="caution">
    <text evidence="1">The sequence shown here is derived from an EMBL/GenBank/DDBJ whole genome shotgun (WGS) entry which is preliminary data.</text>
</comment>
<organism evidence="1 2">
    <name type="scientific">Azospirillum melinis</name>
    <dbReference type="NCBI Taxonomy" id="328839"/>
    <lineage>
        <taxon>Bacteria</taxon>
        <taxon>Pseudomonadati</taxon>
        <taxon>Pseudomonadota</taxon>
        <taxon>Alphaproteobacteria</taxon>
        <taxon>Rhodospirillales</taxon>
        <taxon>Azospirillaceae</taxon>
        <taxon>Azospirillum</taxon>
    </lineage>
</organism>
<sequence>MTNYAHTHTNANTDTEYQSMIAHLEAAQRKLLAKYGMTLEDTPTLLRGLAKSFDGSCPEMDRTDERLLLIYIGMMETHKYIEVAEELSQAKQTINELNEDIDGICEYVRYLHNKVPFDDEEGEDGEFLNIETVEFADEN</sequence>